<dbReference type="Proteomes" id="UP000595140">
    <property type="component" value="Unassembled WGS sequence"/>
</dbReference>
<protein>
    <submittedName>
        <fullName evidence="1">Uncharacterized protein</fullName>
    </submittedName>
</protein>
<gene>
    <name evidence="1" type="ORF">CCAM_LOCUS9685</name>
</gene>
<evidence type="ECO:0000313" key="2">
    <source>
        <dbReference type="Proteomes" id="UP000595140"/>
    </source>
</evidence>
<reference evidence="1 2" key="1">
    <citation type="submission" date="2018-04" db="EMBL/GenBank/DDBJ databases">
        <authorList>
            <person name="Vogel A."/>
        </authorList>
    </citation>
    <scope>NUCLEOTIDE SEQUENCE [LARGE SCALE GENOMIC DNA]</scope>
</reference>
<accession>A0A484KX47</accession>
<dbReference type="AlphaFoldDB" id="A0A484KX47"/>
<dbReference type="EMBL" id="OOIL02000669">
    <property type="protein sequence ID" value="VFQ67909.1"/>
    <property type="molecule type" value="Genomic_DNA"/>
</dbReference>
<sequence>MVGAKHAHDREPREATMVHFIKGDSDNGKDMGCDASCGVAQIVTAAQVTMARAVWVAVQIIKIGGFELSN</sequence>
<name>A0A484KX47_9ASTE</name>
<evidence type="ECO:0000313" key="1">
    <source>
        <dbReference type="EMBL" id="VFQ67909.1"/>
    </source>
</evidence>
<proteinExistence type="predicted"/>
<keyword evidence="2" id="KW-1185">Reference proteome</keyword>
<organism evidence="1 2">
    <name type="scientific">Cuscuta campestris</name>
    <dbReference type="NCBI Taxonomy" id="132261"/>
    <lineage>
        <taxon>Eukaryota</taxon>
        <taxon>Viridiplantae</taxon>
        <taxon>Streptophyta</taxon>
        <taxon>Embryophyta</taxon>
        <taxon>Tracheophyta</taxon>
        <taxon>Spermatophyta</taxon>
        <taxon>Magnoliopsida</taxon>
        <taxon>eudicotyledons</taxon>
        <taxon>Gunneridae</taxon>
        <taxon>Pentapetalae</taxon>
        <taxon>asterids</taxon>
        <taxon>lamiids</taxon>
        <taxon>Solanales</taxon>
        <taxon>Convolvulaceae</taxon>
        <taxon>Cuscuteae</taxon>
        <taxon>Cuscuta</taxon>
        <taxon>Cuscuta subgen. Grammica</taxon>
        <taxon>Cuscuta sect. Cleistogrammica</taxon>
    </lineage>
</organism>